<proteinExistence type="predicted"/>
<protein>
    <submittedName>
        <fullName evidence="1">Uncharacterized protein</fullName>
    </submittedName>
</protein>
<evidence type="ECO:0000313" key="2">
    <source>
        <dbReference type="Proteomes" id="UP000198757"/>
    </source>
</evidence>
<keyword evidence="2" id="KW-1185">Reference proteome</keyword>
<accession>A0A1G6RG68</accession>
<gene>
    <name evidence="1" type="ORF">SAMN04487894_105254</name>
</gene>
<organism evidence="1 2">
    <name type="scientific">Niabella drilacis (strain DSM 25811 / CCM 8410 / CCUG 62505 / LMG 26954 / E90)</name>
    <dbReference type="NCBI Taxonomy" id="1285928"/>
    <lineage>
        <taxon>Bacteria</taxon>
        <taxon>Pseudomonadati</taxon>
        <taxon>Bacteroidota</taxon>
        <taxon>Chitinophagia</taxon>
        <taxon>Chitinophagales</taxon>
        <taxon>Chitinophagaceae</taxon>
        <taxon>Niabella</taxon>
    </lineage>
</organism>
<dbReference type="STRING" id="1285928.SAMN04487894_105254"/>
<dbReference type="RefSeq" id="WP_176954395.1">
    <property type="nucleotide sequence ID" value="NZ_FMZO01000005.1"/>
</dbReference>
<dbReference type="EMBL" id="FMZO01000005">
    <property type="protein sequence ID" value="SDD02995.1"/>
    <property type="molecule type" value="Genomic_DNA"/>
</dbReference>
<dbReference type="AlphaFoldDB" id="A0A1G6RG68"/>
<reference evidence="2" key="1">
    <citation type="submission" date="2016-10" db="EMBL/GenBank/DDBJ databases">
        <authorList>
            <person name="Varghese N."/>
            <person name="Submissions S."/>
        </authorList>
    </citation>
    <scope>NUCLEOTIDE SEQUENCE [LARGE SCALE GENOMIC DNA]</scope>
    <source>
        <strain evidence="2">DSM 25811 / CCM 8410 / LMG 26954 / E90</strain>
    </source>
</reference>
<sequence>MCKIHDFLYEINNAVALDKWLCPMILLFEIINLLPDTKGSVGMFAALRRSNSA</sequence>
<name>A0A1G6RG68_NIADE</name>
<evidence type="ECO:0000313" key="1">
    <source>
        <dbReference type="EMBL" id="SDD02995.1"/>
    </source>
</evidence>
<dbReference type="Proteomes" id="UP000198757">
    <property type="component" value="Unassembled WGS sequence"/>
</dbReference>